<dbReference type="AlphaFoldDB" id="A0A4Z1EH43"/>
<dbReference type="EMBL" id="PQXH01000197">
    <property type="protein sequence ID" value="TGO08661.1"/>
    <property type="molecule type" value="Genomic_DNA"/>
</dbReference>
<organism evidence="1 2">
    <name type="scientific">Botrytis tulipae</name>
    <dbReference type="NCBI Taxonomy" id="87230"/>
    <lineage>
        <taxon>Eukaryota</taxon>
        <taxon>Fungi</taxon>
        <taxon>Dikarya</taxon>
        <taxon>Ascomycota</taxon>
        <taxon>Pezizomycotina</taxon>
        <taxon>Leotiomycetes</taxon>
        <taxon>Helotiales</taxon>
        <taxon>Sclerotiniaceae</taxon>
        <taxon>Botrytis</taxon>
    </lineage>
</organism>
<reference evidence="1 2" key="1">
    <citation type="submission" date="2017-12" db="EMBL/GenBank/DDBJ databases">
        <title>Comparative genomics of Botrytis spp.</title>
        <authorList>
            <person name="Valero-Jimenez C.A."/>
            <person name="Tapia P."/>
            <person name="Veloso J."/>
            <person name="Silva-Moreno E."/>
            <person name="Staats M."/>
            <person name="Valdes J.H."/>
            <person name="Van Kan J.A.L."/>
        </authorList>
    </citation>
    <scope>NUCLEOTIDE SEQUENCE [LARGE SCALE GENOMIC DNA]</scope>
    <source>
        <strain evidence="1 2">Bt9001</strain>
    </source>
</reference>
<proteinExistence type="predicted"/>
<protein>
    <submittedName>
        <fullName evidence="1">Uncharacterized protein</fullName>
    </submittedName>
</protein>
<evidence type="ECO:0000313" key="2">
    <source>
        <dbReference type="Proteomes" id="UP000297777"/>
    </source>
</evidence>
<accession>A0A4Z1EH43</accession>
<name>A0A4Z1EH43_9HELO</name>
<evidence type="ECO:0000313" key="1">
    <source>
        <dbReference type="EMBL" id="TGO08661.1"/>
    </source>
</evidence>
<dbReference type="Proteomes" id="UP000297777">
    <property type="component" value="Unassembled WGS sequence"/>
</dbReference>
<comment type="caution">
    <text evidence="1">The sequence shown here is derived from an EMBL/GenBank/DDBJ whole genome shotgun (WGS) entry which is preliminary data.</text>
</comment>
<keyword evidence="2" id="KW-1185">Reference proteome</keyword>
<gene>
    <name evidence="1" type="ORF">BTUL_0197g00040</name>
</gene>
<sequence length="136" mass="15183">MTVPPACFTSWHDTVSALDASMPKCNCLHENSERYFEEVQICRIIGRQTTITFLAFLSYQFAGTAGYSFYGLFLGLQYLSDSGSRVMFSERHQRLSAAGYNPGTAVNLWQEINGISKPTSVIHPSRRIYQTVGTAV</sequence>